<evidence type="ECO:0000256" key="1">
    <source>
        <dbReference type="SAM" id="MobiDB-lite"/>
    </source>
</evidence>
<reference evidence="2" key="1">
    <citation type="submission" date="2018-02" db="EMBL/GenBank/DDBJ databases">
        <title>Rhizophora mucronata_Transcriptome.</title>
        <authorList>
            <person name="Meera S.P."/>
            <person name="Sreeshan A."/>
            <person name="Augustine A."/>
        </authorList>
    </citation>
    <scope>NUCLEOTIDE SEQUENCE</scope>
    <source>
        <tissue evidence="2">Leaf</tissue>
    </source>
</reference>
<sequence length="76" mass="8536">MEKTRRWKAHPGLAESKMQSEAAGSLSRSSGECEKHGFLPSLCCCCSLRQDFEFLSSPVPYYCLPAGINLFKNHMH</sequence>
<proteinExistence type="predicted"/>
<dbReference type="AlphaFoldDB" id="A0A2P2Q8D0"/>
<protein>
    <submittedName>
        <fullName evidence="2">Uncharacterized protein</fullName>
    </submittedName>
</protein>
<organism evidence="2">
    <name type="scientific">Rhizophora mucronata</name>
    <name type="common">Asiatic mangrove</name>
    <dbReference type="NCBI Taxonomy" id="61149"/>
    <lineage>
        <taxon>Eukaryota</taxon>
        <taxon>Viridiplantae</taxon>
        <taxon>Streptophyta</taxon>
        <taxon>Embryophyta</taxon>
        <taxon>Tracheophyta</taxon>
        <taxon>Spermatophyta</taxon>
        <taxon>Magnoliopsida</taxon>
        <taxon>eudicotyledons</taxon>
        <taxon>Gunneridae</taxon>
        <taxon>Pentapetalae</taxon>
        <taxon>rosids</taxon>
        <taxon>fabids</taxon>
        <taxon>Malpighiales</taxon>
        <taxon>Rhizophoraceae</taxon>
        <taxon>Rhizophora</taxon>
    </lineage>
</organism>
<name>A0A2P2Q8D0_RHIMU</name>
<evidence type="ECO:0000313" key="2">
    <source>
        <dbReference type="EMBL" id="MBX63227.1"/>
    </source>
</evidence>
<accession>A0A2P2Q8D0</accession>
<feature type="region of interest" description="Disordered" evidence="1">
    <location>
        <begin position="1"/>
        <end position="23"/>
    </location>
</feature>
<dbReference type="EMBL" id="GGEC01082743">
    <property type="protein sequence ID" value="MBX63227.1"/>
    <property type="molecule type" value="Transcribed_RNA"/>
</dbReference>